<dbReference type="InterPro" id="IPR052526">
    <property type="entry name" value="HTH-type_Bedaq_tolerance"/>
</dbReference>
<dbReference type="InterPro" id="IPR036390">
    <property type="entry name" value="WH_DNA-bd_sf"/>
</dbReference>
<dbReference type="GO" id="GO:0003677">
    <property type="term" value="F:DNA binding"/>
    <property type="evidence" value="ECO:0007669"/>
    <property type="project" value="UniProtKB-KW"/>
</dbReference>
<evidence type="ECO:0000259" key="1">
    <source>
        <dbReference type="SMART" id="SM00347"/>
    </source>
</evidence>
<dbReference type="InterPro" id="IPR036388">
    <property type="entry name" value="WH-like_DNA-bd_sf"/>
</dbReference>
<accession>A0A7W9NL63</accession>
<dbReference type="SMART" id="SM00347">
    <property type="entry name" value="HTH_MARR"/>
    <property type="match status" value="1"/>
</dbReference>
<dbReference type="SUPFAM" id="SSF46785">
    <property type="entry name" value="Winged helix' DNA-binding domain"/>
    <property type="match status" value="1"/>
</dbReference>
<proteinExistence type="predicted"/>
<comment type="caution">
    <text evidence="2">The sequence shown here is derived from an EMBL/GenBank/DDBJ whole genome shotgun (WGS) entry which is preliminary data.</text>
</comment>
<dbReference type="Gene3D" id="1.10.10.10">
    <property type="entry name" value="Winged helix-like DNA-binding domain superfamily/Winged helix DNA-binding domain"/>
    <property type="match status" value="1"/>
</dbReference>
<dbReference type="GO" id="GO:0003700">
    <property type="term" value="F:DNA-binding transcription factor activity"/>
    <property type="evidence" value="ECO:0007669"/>
    <property type="project" value="InterPro"/>
</dbReference>
<dbReference type="AlphaFoldDB" id="A0A7W9NL63"/>
<dbReference type="EMBL" id="JACHIR010000001">
    <property type="protein sequence ID" value="MBB5896121.1"/>
    <property type="molecule type" value="Genomic_DNA"/>
</dbReference>
<dbReference type="InterPro" id="IPR000835">
    <property type="entry name" value="HTH_MarR-typ"/>
</dbReference>
<dbReference type="RefSeq" id="WP_184867826.1">
    <property type="nucleotide sequence ID" value="NZ_BAAAWY010000023.1"/>
</dbReference>
<keyword evidence="2" id="KW-0238">DNA-binding</keyword>
<dbReference type="PANTHER" id="PTHR39515">
    <property type="entry name" value="CONSERVED PROTEIN"/>
    <property type="match status" value="1"/>
</dbReference>
<gene>
    <name evidence="2" type="ORF">BJ998_007317</name>
</gene>
<protein>
    <submittedName>
        <fullName evidence="2">DNA-binding MarR family transcriptional regulator</fullName>
    </submittedName>
</protein>
<evidence type="ECO:0000313" key="2">
    <source>
        <dbReference type="EMBL" id="MBB5896121.1"/>
    </source>
</evidence>
<dbReference type="PANTHER" id="PTHR39515:SF2">
    <property type="entry name" value="HTH-TYPE TRANSCRIPTIONAL REGULATOR RV0880"/>
    <property type="match status" value="1"/>
</dbReference>
<name>A0A7W9NL63_9PSEU</name>
<feature type="domain" description="HTH marR-type" evidence="1">
    <location>
        <begin position="28"/>
        <end position="123"/>
    </location>
</feature>
<keyword evidence="3" id="KW-1185">Reference proteome</keyword>
<organism evidence="2 3">
    <name type="scientific">Kutzneria kofuensis</name>
    <dbReference type="NCBI Taxonomy" id="103725"/>
    <lineage>
        <taxon>Bacteria</taxon>
        <taxon>Bacillati</taxon>
        <taxon>Actinomycetota</taxon>
        <taxon>Actinomycetes</taxon>
        <taxon>Pseudonocardiales</taxon>
        <taxon>Pseudonocardiaceae</taxon>
        <taxon>Kutzneria</taxon>
    </lineage>
</organism>
<sequence>MATPTPEPEPLIRLLWRAHNWFRAAVIAALDAGDDPATITAAQATLLSQLPSDGASIAELARLIGVSSPTVHQWVHELVAMDALTVEPDPASARTKLVRLTESGHRRRARTMRLLAGIEANLAEVIGAGTVDALRAALEAPWGDPEAAAGSRS</sequence>
<reference evidence="2 3" key="1">
    <citation type="submission" date="2020-08" db="EMBL/GenBank/DDBJ databases">
        <title>Sequencing the genomes of 1000 actinobacteria strains.</title>
        <authorList>
            <person name="Klenk H.-P."/>
        </authorList>
    </citation>
    <scope>NUCLEOTIDE SEQUENCE [LARGE SCALE GENOMIC DNA]</scope>
    <source>
        <strain evidence="2 3">DSM 43851</strain>
    </source>
</reference>
<dbReference type="Pfam" id="PF12802">
    <property type="entry name" value="MarR_2"/>
    <property type="match status" value="1"/>
</dbReference>
<dbReference type="Proteomes" id="UP000585638">
    <property type="component" value="Unassembled WGS sequence"/>
</dbReference>
<evidence type="ECO:0000313" key="3">
    <source>
        <dbReference type="Proteomes" id="UP000585638"/>
    </source>
</evidence>